<comment type="similarity">
    <text evidence="2 11">Belongs to the ATPase e subunit family.</text>
</comment>
<evidence type="ECO:0000256" key="11">
    <source>
        <dbReference type="RuleBase" id="RU367005"/>
    </source>
</evidence>
<organism evidence="12 13">
    <name type="scientific">Piptocephalis cylindrospora</name>
    <dbReference type="NCBI Taxonomy" id="1907219"/>
    <lineage>
        <taxon>Eukaryota</taxon>
        <taxon>Fungi</taxon>
        <taxon>Fungi incertae sedis</taxon>
        <taxon>Zoopagomycota</taxon>
        <taxon>Zoopagomycotina</taxon>
        <taxon>Zoopagomycetes</taxon>
        <taxon>Zoopagales</taxon>
        <taxon>Piptocephalidaceae</taxon>
        <taxon>Piptocephalis</taxon>
    </lineage>
</organism>
<comment type="subunit">
    <text evidence="11">F-type ATPases have 2 components, CF(1) - the catalytic core - and CF(0) - the membrane proton channel. CF(1) and CF(0) have multiple subunits.</text>
</comment>
<reference evidence="13" key="1">
    <citation type="journal article" date="2018" name="Nat. Microbiol.">
        <title>Leveraging single-cell genomics to expand the fungal tree of life.</title>
        <authorList>
            <person name="Ahrendt S.R."/>
            <person name="Quandt C.A."/>
            <person name="Ciobanu D."/>
            <person name="Clum A."/>
            <person name="Salamov A."/>
            <person name="Andreopoulos B."/>
            <person name="Cheng J.F."/>
            <person name="Woyke T."/>
            <person name="Pelin A."/>
            <person name="Henrissat B."/>
            <person name="Reynolds N.K."/>
            <person name="Benny G.L."/>
            <person name="Smith M.E."/>
            <person name="James T.Y."/>
            <person name="Grigoriev I.V."/>
        </authorList>
    </citation>
    <scope>NUCLEOTIDE SEQUENCE [LARGE SCALE GENOMIC DNA]</scope>
</reference>
<dbReference type="Pfam" id="PF05680">
    <property type="entry name" value="ATP-synt_E"/>
    <property type="match status" value="1"/>
</dbReference>
<keyword evidence="5 11" id="KW-0375">Hydrogen ion transport</keyword>
<proteinExistence type="inferred from homology"/>
<evidence type="ECO:0000256" key="4">
    <source>
        <dbReference type="ARBA" id="ARBA00022547"/>
    </source>
</evidence>
<evidence type="ECO:0000256" key="10">
    <source>
        <dbReference type="ARBA" id="ARBA00023310"/>
    </source>
</evidence>
<keyword evidence="8 11" id="KW-0496">Mitochondrion</keyword>
<evidence type="ECO:0000256" key="2">
    <source>
        <dbReference type="ARBA" id="ARBA00007333"/>
    </source>
</evidence>
<comment type="function">
    <text evidence="11">Subunit e, of the mitochondrial membrane ATP synthase complex (F(1)F(0) ATP synthase or Complex V) that produces ATP from ADP in the presence of a proton gradient across the membrane which is generated by electron transport complexes of the respiratory chain. ATP synthase complex consist of a soluble F(1) head domain - the catalytic core - and a membrane F(1) domain - the membrane proton channel. These two domains are linked by a central stalk rotating inside the F(1) region and a stationary peripheral stalk. During catalysis, ATP synthesis in the catalytic domain of F(1) is coupled via a rotary mechanism of the central stalk subunits to proton translocation. In vivo, can only synthesize ATP although its ATP hydrolase activity can be activated artificially in vitro. Part of the complex F(0) domain.</text>
</comment>
<keyword evidence="4 11" id="KW-0138">CF(0)</keyword>
<protein>
    <recommendedName>
        <fullName evidence="11">ATP synthase F(0) complex subunit e, mitochondrial</fullName>
    </recommendedName>
</protein>
<evidence type="ECO:0000313" key="12">
    <source>
        <dbReference type="EMBL" id="RKP13175.1"/>
    </source>
</evidence>
<evidence type="ECO:0000313" key="13">
    <source>
        <dbReference type="Proteomes" id="UP000267251"/>
    </source>
</evidence>
<evidence type="ECO:0000256" key="3">
    <source>
        <dbReference type="ARBA" id="ARBA00022448"/>
    </source>
</evidence>
<dbReference type="OrthoDB" id="2125027at2759"/>
<keyword evidence="3 11" id="KW-0813">Transport</keyword>
<dbReference type="Proteomes" id="UP000267251">
    <property type="component" value="Unassembled WGS sequence"/>
</dbReference>
<dbReference type="GO" id="GO:0045259">
    <property type="term" value="C:proton-transporting ATP synthase complex"/>
    <property type="evidence" value="ECO:0007669"/>
    <property type="project" value="UniProtKB-UniRule"/>
</dbReference>
<dbReference type="GO" id="GO:0005743">
    <property type="term" value="C:mitochondrial inner membrane"/>
    <property type="evidence" value="ECO:0007669"/>
    <property type="project" value="UniProtKB-SubCell"/>
</dbReference>
<dbReference type="EMBL" id="KZ988089">
    <property type="protein sequence ID" value="RKP13175.1"/>
    <property type="molecule type" value="Genomic_DNA"/>
</dbReference>
<dbReference type="GO" id="GO:0015986">
    <property type="term" value="P:proton motive force-driven ATP synthesis"/>
    <property type="evidence" value="ECO:0007669"/>
    <property type="project" value="InterPro"/>
</dbReference>
<evidence type="ECO:0000256" key="1">
    <source>
        <dbReference type="ARBA" id="ARBA00004273"/>
    </source>
</evidence>
<gene>
    <name evidence="12" type="ORF">BJ684DRAFT_20318</name>
</gene>
<keyword evidence="10 11" id="KW-0066">ATP synthesis</keyword>
<dbReference type="GO" id="GO:0015078">
    <property type="term" value="F:proton transmembrane transporter activity"/>
    <property type="evidence" value="ECO:0007669"/>
    <property type="project" value="InterPro"/>
</dbReference>
<sequence length="99" mass="10968">MSAPAAKTVVSPLRSFARYGGLGAGIIYGFFHHRGLNKSKAAQELEAREKRHIERVAEARAQWQIRQAALAPKTGVISNPDDPNFDLEAFLVHLDKTQK</sequence>
<evidence type="ECO:0000256" key="8">
    <source>
        <dbReference type="ARBA" id="ARBA00023128"/>
    </source>
</evidence>
<dbReference type="InterPro" id="IPR008386">
    <property type="entry name" value="ATP_synth_F0_esu_mt"/>
</dbReference>
<evidence type="ECO:0000256" key="6">
    <source>
        <dbReference type="ARBA" id="ARBA00022792"/>
    </source>
</evidence>
<evidence type="ECO:0000256" key="7">
    <source>
        <dbReference type="ARBA" id="ARBA00023065"/>
    </source>
</evidence>
<evidence type="ECO:0000256" key="5">
    <source>
        <dbReference type="ARBA" id="ARBA00022781"/>
    </source>
</evidence>
<keyword evidence="6 11" id="KW-0999">Mitochondrion inner membrane</keyword>
<comment type="subcellular location">
    <subcellularLocation>
        <location evidence="1 11">Mitochondrion inner membrane</location>
    </subcellularLocation>
</comment>
<keyword evidence="7 11" id="KW-0406">Ion transport</keyword>
<dbReference type="AlphaFoldDB" id="A0A4P9Y2V1"/>
<name>A0A4P9Y2V1_9FUNG</name>
<evidence type="ECO:0000256" key="9">
    <source>
        <dbReference type="ARBA" id="ARBA00023136"/>
    </source>
</evidence>
<accession>A0A4P9Y2V1</accession>
<keyword evidence="9" id="KW-0472">Membrane</keyword>
<keyword evidence="13" id="KW-1185">Reference proteome</keyword>